<dbReference type="EMBL" id="LECT01000053">
    <property type="protein sequence ID" value="KLU01549.1"/>
    <property type="molecule type" value="Genomic_DNA"/>
</dbReference>
<feature type="region of interest" description="Disordered" evidence="1">
    <location>
        <begin position="33"/>
        <end position="65"/>
    </location>
</feature>
<evidence type="ECO:0000256" key="1">
    <source>
        <dbReference type="SAM" id="MobiDB-lite"/>
    </source>
</evidence>
<comment type="caution">
    <text evidence="2">The sequence shown here is derived from an EMBL/GenBank/DDBJ whole genome shotgun (WGS) entry which is preliminary data.</text>
</comment>
<feature type="compositionally biased region" description="Basic and acidic residues" evidence="1">
    <location>
        <begin position="33"/>
        <end position="45"/>
    </location>
</feature>
<keyword evidence="3" id="KW-1185">Reference proteome</keyword>
<dbReference type="PROSITE" id="PS51257">
    <property type="entry name" value="PROKAR_LIPOPROTEIN"/>
    <property type="match status" value="1"/>
</dbReference>
<dbReference type="AlphaFoldDB" id="A0A0J1E7V4"/>
<feature type="compositionally biased region" description="Polar residues" evidence="1">
    <location>
        <begin position="55"/>
        <end position="65"/>
    </location>
</feature>
<dbReference type="Proteomes" id="UP000036367">
    <property type="component" value="Unassembled WGS sequence"/>
</dbReference>
<dbReference type="PATRIC" id="fig|595434.4.peg.6080"/>
<name>A0A0J1E7V4_RHOIS</name>
<protein>
    <submittedName>
        <fullName evidence="2">Uncharacterized protein</fullName>
    </submittedName>
</protein>
<accession>A0A0J1E7V4</accession>
<sequence>MKALLRFEDHESHISPQPVANLIPIAIACRNRPNEKQARSQKSREPLGSVVRRSPVQTGIQPISV</sequence>
<proteinExistence type="predicted"/>
<gene>
    <name evidence="2" type="ORF">RISK_006396</name>
</gene>
<reference evidence="2" key="1">
    <citation type="submission" date="2015-05" db="EMBL/GenBank/DDBJ databases">
        <title>Permanent draft genome of Rhodopirellula islandicus K833.</title>
        <authorList>
            <person name="Kizina J."/>
            <person name="Richter M."/>
            <person name="Glockner F.O."/>
            <person name="Harder J."/>
        </authorList>
    </citation>
    <scope>NUCLEOTIDE SEQUENCE [LARGE SCALE GENOMIC DNA]</scope>
    <source>
        <strain evidence="2">K833</strain>
    </source>
</reference>
<organism evidence="2 3">
    <name type="scientific">Rhodopirellula islandica</name>
    <dbReference type="NCBI Taxonomy" id="595434"/>
    <lineage>
        <taxon>Bacteria</taxon>
        <taxon>Pseudomonadati</taxon>
        <taxon>Planctomycetota</taxon>
        <taxon>Planctomycetia</taxon>
        <taxon>Pirellulales</taxon>
        <taxon>Pirellulaceae</taxon>
        <taxon>Rhodopirellula</taxon>
    </lineage>
</organism>
<evidence type="ECO:0000313" key="2">
    <source>
        <dbReference type="EMBL" id="KLU01549.1"/>
    </source>
</evidence>
<evidence type="ECO:0000313" key="3">
    <source>
        <dbReference type="Proteomes" id="UP000036367"/>
    </source>
</evidence>
<dbReference type="STRING" id="595434.RISK_006396"/>